<accession>A0AAD7UTQ1</accession>
<dbReference type="Gene3D" id="3.40.50.150">
    <property type="entry name" value="Vaccinia Virus protein VP39"/>
    <property type="match status" value="1"/>
</dbReference>
<sequence length="324" mass="37220">MGNRISKKRRLPTISSTSSDNNDGSLSLHSGSRSSEMRVPITEAEVERQHYLHFLLKHIFQTNYFAPIDPLVAKQQQQHSDGSMMALDISGGYCPTWLMEMGQVFPQVQFHGVDANESIPLYESKHVPGNVHFEKSNILDHLDYPDNTFFYAHQRMMYFCYYGDDIPHVFSELKRVVKPDGWVELMETDVIPKRAGPMFKQLLEIAAYHLKARQQLYHGPALVRVLKENGFQDVTGDYRSIPVCWGGYIGKIMYENTLTALRAIGPIIYQEVLDTDGDYVQDDYDEFIDKAFDECVTYQTFFNIHWAYGRKPSATTTTTTTLSR</sequence>
<feature type="compositionally biased region" description="Low complexity" evidence="1">
    <location>
        <begin position="24"/>
        <end position="34"/>
    </location>
</feature>
<proteinExistence type="predicted"/>
<evidence type="ECO:0008006" key="4">
    <source>
        <dbReference type="Google" id="ProtNLM"/>
    </source>
</evidence>
<dbReference type="InterPro" id="IPR029063">
    <property type="entry name" value="SAM-dependent_MTases_sf"/>
</dbReference>
<evidence type="ECO:0000256" key="1">
    <source>
        <dbReference type="SAM" id="MobiDB-lite"/>
    </source>
</evidence>
<dbReference type="RefSeq" id="XP_058337219.1">
    <property type="nucleotide sequence ID" value="XM_058492025.1"/>
</dbReference>
<comment type="caution">
    <text evidence="2">The sequence shown here is derived from an EMBL/GenBank/DDBJ whole genome shotgun (WGS) entry which is preliminary data.</text>
</comment>
<dbReference type="GeneID" id="83219466"/>
<dbReference type="Proteomes" id="UP001234581">
    <property type="component" value="Unassembled WGS sequence"/>
</dbReference>
<feature type="compositionally biased region" description="Polar residues" evidence="1">
    <location>
        <begin position="13"/>
        <end position="23"/>
    </location>
</feature>
<dbReference type="CDD" id="cd02440">
    <property type="entry name" value="AdoMet_MTases"/>
    <property type="match status" value="1"/>
</dbReference>
<keyword evidence="3" id="KW-1185">Reference proteome</keyword>
<evidence type="ECO:0000313" key="3">
    <source>
        <dbReference type="Proteomes" id="UP001234581"/>
    </source>
</evidence>
<protein>
    <recommendedName>
        <fullName evidence="4">Methyltransferase domain-containing protein</fullName>
    </recommendedName>
</protein>
<feature type="compositionally biased region" description="Basic residues" evidence="1">
    <location>
        <begin position="1"/>
        <end position="11"/>
    </location>
</feature>
<feature type="region of interest" description="Disordered" evidence="1">
    <location>
        <begin position="1"/>
        <end position="38"/>
    </location>
</feature>
<reference evidence="2 3" key="1">
    <citation type="submission" date="2023-03" db="EMBL/GenBank/DDBJ databases">
        <title>Genome sequence of Lichtheimia ornata CBS 291.66.</title>
        <authorList>
            <person name="Mohabir J.T."/>
            <person name="Shea T.P."/>
            <person name="Kurbessoian T."/>
            <person name="Berby B."/>
            <person name="Fontaine J."/>
            <person name="Livny J."/>
            <person name="Gnirke A."/>
            <person name="Stajich J.E."/>
            <person name="Cuomo C.A."/>
        </authorList>
    </citation>
    <scope>NUCLEOTIDE SEQUENCE [LARGE SCALE GENOMIC DNA]</scope>
    <source>
        <strain evidence="2">CBS 291.66</strain>
    </source>
</reference>
<dbReference type="SUPFAM" id="SSF53335">
    <property type="entry name" value="S-adenosyl-L-methionine-dependent methyltransferases"/>
    <property type="match status" value="1"/>
</dbReference>
<dbReference type="Pfam" id="PF13489">
    <property type="entry name" value="Methyltransf_23"/>
    <property type="match status" value="1"/>
</dbReference>
<evidence type="ECO:0000313" key="2">
    <source>
        <dbReference type="EMBL" id="KAJ8652305.1"/>
    </source>
</evidence>
<dbReference type="EMBL" id="JARTCD010000110">
    <property type="protein sequence ID" value="KAJ8652305.1"/>
    <property type="molecule type" value="Genomic_DNA"/>
</dbReference>
<name>A0AAD7UTQ1_9FUNG</name>
<dbReference type="AlphaFoldDB" id="A0AAD7UTQ1"/>
<gene>
    <name evidence="2" type="ORF">O0I10_012078</name>
</gene>
<organism evidence="2 3">
    <name type="scientific">Lichtheimia ornata</name>
    <dbReference type="NCBI Taxonomy" id="688661"/>
    <lineage>
        <taxon>Eukaryota</taxon>
        <taxon>Fungi</taxon>
        <taxon>Fungi incertae sedis</taxon>
        <taxon>Mucoromycota</taxon>
        <taxon>Mucoromycotina</taxon>
        <taxon>Mucoromycetes</taxon>
        <taxon>Mucorales</taxon>
        <taxon>Lichtheimiaceae</taxon>
        <taxon>Lichtheimia</taxon>
    </lineage>
</organism>